<dbReference type="eggNOG" id="COG0080">
    <property type="taxonomic scope" value="Bacteria"/>
</dbReference>
<dbReference type="Gene3D" id="1.10.10.250">
    <property type="entry name" value="Ribosomal protein L11, C-terminal domain"/>
    <property type="match status" value="1"/>
</dbReference>
<dbReference type="HAMAP" id="MF_00736">
    <property type="entry name" value="Ribosomal_uL11"/>
    <property type="match status" value="1"/>
</dbReference>
<evidence type="ECO:0000256" key="9">
    <source>
        <dbReference type="RuleBase" id="RU003979"/>
    </source>
</evidence>
<dbReference type="InterPro" id="IPR000911">
    <property type="entry name" value="Ribosomal_uL11"/>
</dbReference>
<dbReference type="FunFam" id="1.10.10.250:FF:000001">
    <property type="entry name" value="50S ribosomal protein L11"/>
    <property type="match status" value="1"/>
</dbReference>
<dbReference type="GO" id="GO:0006412">
    <property type="term" value="P:translation"/>
    <property type="evidence" value="ECO:0007669"/>
    <property type="project" value="UniProtKB-UniRule"/>
</dbReference>
<dbReference type="Pfam" id="PF00298">
    <property type="entry name" value="Ribosomal_L11"/>
    <property type="match status" value="1"/>
</dbReference>
<gene>
    <name evidence="7 12" type="primary">rplK</name>
    <name evidence="7" type="synonym">rpl11</name>
    <name evidence="12" type="ORF">GKIL_1949</name>
</gene>
<keyword evidence="13" id="KW-1185">Reference proteome</keyword>
<evidence type="ECO:0000313" key="13">
    <source>
        <dbReference type="Proteomes" id="UP000017396"/>
    </source>
</evidence>
<dbReference type="Gene3D" id="3.30.1550.10">
    <property type="entry name" value="Ribosomal protein L11/L12, N-terminal domain"/>
    <property type="match status" value="1"/>
</dbReference>
<dbReference type="InterPro" id="IPR020784">
    <property type="entry name" value="Ribosomal_uL11_N"/>
</dbReference>
<keyword evidence="3 7" id="KW-0699">rRNA-binding</keyword>
<evidence type="ECO:0000256" key="1">
    <source>
        <dbReference type="ARBA" id="ARBA00010537"/>
    </source>
</evidence>
<dbReference type="PATRIC" id="fig|1183438.3.peg.1909"/>
<comment type="function">
    <text evidence="7 9">Forms part of the ribosomal stalk which helps the ribosome interact with GTP-bound translation factors.</text>
</comment>
<dbReference type="PANTHER" id="PTHR11661">
    <property type="entry name" value="60S RIBOSOMAL PROTEIN L12"/>
    <property type="match status" value="1"/>
</dbReference>
<dbReference type="InterPro" id="IPR036796">
    <property type="entry name" value="Ribosomal_uL11_N_sf"/>
</dbReference>
<name>U5QKH7_GLOK1</name>
<dbReference type="STRING" id="1183438.GKIL_1949"/>
<dbReference type="KEGG" id="glj:GKIL_1949"/>
<dbReference type="AlphaFoldDB" id="U5QKH7"/>
<dbReference type="Pfam" id="PF03946">
    <property type="entry name" value="Ribosomal_L11_N"/>
    <property type="match status" value="1"/>
</dbReference>
<dbReference type="InterPro" id="IPR020783">
    <property type="entry name" value="Ribosomal_uL11_C"/>
</dbReference>
<accession>U5QKH7</accession>
<dbReference type="HOGENOM" id="CLU_074237_2_2_3"/>
<protein>
    <recommendedName>
        <fullName evidence="7">Large ribosomal subunit protein uL11</fullName>
    </recommendedName>
</protein>
<proteinExistence type="inferred from homology"/>
<feature type="domain" description="Large ribosomal subunit protein uL11 N-terminal" evidence="11">
    <location>
        <begin position="9"/>
        <end position="66"/>
    </location>
</feature>
<dbReference type="InterPro" id="IPR006519">
    <property type="entry name" value="Ribosomal_uL11_bac-typ"/>
</dbReference>
<dbReference type="CDD" id="cd00349">
    <property type="entry name" value="Ribosomal_L11"/>
    <property type="match status" value="1"/>
</dbReference>
<dbReference type="InterPro" id="IPR036769">
    <property type="entry name" value="Ribosomal_uL11_C_sf"/>
</dbReference>
<dbReference type="SMART" id="SM00649">
    <property type="entry name" value="RL11"/>
    <property type="match status" value="1"/>
</dbReference>
<dbReference type="SUPFAM" id="SSF54747">
    <property type="entry name" value="Ribosomal L11/L12e N-terminal domain"/>
    <property type="match status" value="1"/>
</dbReference>
<keyword evidence="5 7" id="KW-0689">Ribosomal protein</keyword>
<evidence type="ECO:0000256" key="2">
    <source>
        <dbReference type="ARBA" id="ARBA00022481"/>
    </source>
</evidence>
<dbReference type="EMBL" id="CP003587">
    <property type="protein sequence ID" value="AGY58195.1"/>
    <property type="molecule type" value="Genomic_DNA"/>
</dbReference>
<reference evidence="12 13" key="1">
    <citation type="journal article" date="2013" name="PLoS ONE">
        <title>Cultivation and Complete Genome Sequencing of Gloeobacter kilaueensis sp. nov., from a Lava Cave in Kilauea Caldera, Hawai'i.</title>
        <authorList>
            <person name="Saw J.H."/>
            <person name="Schatz M."/>
            <person name="Brown M.V."/>
            <person name="Kunkel D.D."/>
            <person name="Foster J.S."/>
            <person name="Shick H."/>
            <person name="Christensen S."/>
            <person name="Hou S."/>
            <person name="Wan X."/>
            <person name="Donachie S.P."/>
        </authorList>
    </citation>
    <scope>NUCLEOTIDE SEQUENCE [LARGE SCALE GENOMIC DNA]</scope>
    <source>
        <strain evidence="13">JS</strain>
    </source>
</reference>
<evidence type="ECO:0000256" key="7">
    <source>
        <dbReference type="HAMAP-Rule" id="MF_00736"/>
    </source>
</evidence>
<keyword evidence="6 7" id="KW-0687">Ribonucleoprotein</keyword>
<feature type="domain" description="Large ribosomal subunit protein uL11 C-terminal" evidence="10">
    <location>
        <begin position="71"/>
        <end position="139"/>
    </location>
</feature>
<dbReference type="PANTHER" id="PTHR11661:SF1">
    <property type="entry name" value="LARGE RIBOSOMAL SUBUNIT PROTEIN UL11M"/>
    <property type="match status" value="1"/>
</dbReference>
<dbReference type="NCBIfam" id="TIGR01632">
    <property type="entry name" value="L11_bact"/>
    <property type="match status" value="1"/>
</dbReference>
<dbReference type="Proteomes" id="UP000017396">
    <property type="component" value="Chromosome"/>
</dbReference>
<dbReference type="GO" id="GO:0003735">
    <property type="term" value="F:structural constituent of ribosome"/>
    <property type="evidence" value="ECO:0007669"/>
    <property type="project" value="InterPro"/>
</dbReference>
<evidence type="ECO:0000256" key="8">
    <source>
        <dbReference type="RuleBase" id="RU003978"/>
    </source>
</evidence>
<evidence type="ECO:0000256" key="4">
    <source>
        <dbReference type="ARBA" id="ARBA00022884"/>
    </source>
</evidence>
<keyword evidence="4 7" id="KW-0694">RNA-binding</keyword>
<comment type="similarity">
    <text evidence="1 7 8">Belongs to the universal ribosomal protein uL11 family.</text>
</comment>
<sequence length="141" mass="14791">MAKKVTAKIKLALPAGKANPAPPVGPALGQHGVNIMMFCKEYNARTADQVGTVIPVEITVFEDRSFTFVLKTPPASVLLTKAAGVEKGSGKPNQLKAGSITNAQLRQIAEQKLPDLNANDVEAAMRIIAGTARNMGIAIAD</sequence>
<evidence type="ECO:0000313" key="12">
    <source>
        <dbReference type="EMBL" id="AGY58195.1"/>
    </source>
</evidence>
<dbReference type="SUPFAM" id="SSF46906">
    <property type="entry name" value="Ribosomal protein L11, C-terminal domain"/>
    <property type="match status" value="1"/>
</dbReference>
<dbReference type="OrthoDB" id="9802408at2"/>
<organism evidence="12 13">
    <name type="scientific">Gloeobacter kilaueensis (strain ATCC BAA-2537 / CCAP 1431/1 / ULC 316 / JS1)</name>
    <dbReference type="NCBI Taxonomy" id="1183438"/>
    <lineage>
        <taxon>Bacteria</taxon>
        <taxon>Bacillati</taxon>
        <taxon>Cyanobacteriota</taxon>
        <taxon>Cyanophyceae</taxon>
        <taxon>Gloeobacterales</taxon>
        <taxon>Gloeobacteraceae</taxon>
        <taxon>Gloeobacter</taxon>
    </lineage>
</organism>
<dbReference type="RefSeq" id="WP_023173319.1">
    <property type="nucleotide sequence ID" value="NC_022600.1"/>
</dbReference>
<dbReference type="GO" id="GO:0070180">
    <property type="term" value="F:large ribosomal subunit rRNA binding"/>
    <property type="evidence" value="ECO:0007669"/>
    <property type="project" value="UniProtKB-UniRule"/>
</dbReference>
<comment type="subunit">
    <text evidence="7">Part of the ribosomal stalk of the 50S ribosomal subunit. Interacts with L10 and the large rRNA to form the base of the stalk. L10 forms an elongated spine to which L12 dimers bind in a sequential fashion forming a multimeric L10(L12)X complex.</text>
</comment>
<dbReference type="PROSITE" id="PS00359">
    <property type="entry name" value="RIBOSOMAL_L11"/>
    <property type="match status" value="1"/>
</dbReference>
<dbReference type="InterPro" id="IPR020785">
    <property type="entry name" value="Ribosomal_uL11_CS"/>
</dbReference>
<comment type="PTM">
    <text evidence="7 9">One or more lysine residues are methylated.</text>
</comment>
<dbReference type="FunFam" id="3.30.1550.10:FF:000001">
    <property type="entry name" value="50S ribosomal protein L11"/>
    <property type="match status" value="1"/>
</dbReference>
<dbReference type="GO" id="GO:0022625">
    <property type="term" value="C:cytosolic large ribosomal subunit"/>
    <property type="evidence" value="ECO:0007669"/>
    <property type="project" value="TreeGrafter"/>
</dbReference>
<keyword evidence="2 7" id="KW-0488">Methylation</keyword>
<evidence type="ECO:0000256" key="5">
    <source>
        <dbReference type="ARBA" id="ARBA00022980"/>
    </source>
</evidence>
<evidence type="ECO:0000259" key="10">
    <source>
        <dbReference type="Pfam" id="PF00298"/>
    </source>
</evidence>
<evidence type="ECO:0000256" key="6">
    <source>
        <dbReference type="ARBA" id="ARBA00023274"/>
    </source>
</evidence>
<evidence type="ECO:0000256" key="3">
    <source>
        <dbReference type="ARBA" id="ARBA00022730"/>
    </source>
</evidence>
<evidence type="ECO:0000259" key="11">
    <source>
        <dbReference type="Pfam" id="PF03946"/>
    </source>
</evidence>